<accession>A0AAD9V737</accession>
<evidence type="ECO:0000313" key="3">
    <source>
        <dbReference type="EMBL" id="KAK2563447.1"/>
    </source>
</evidence>
<feature type="region of interest" description="Disordered" evidence="1">
    <location>
        <begin position="46"/>
        <end position="100"/>
    </location>
</feature>
<dbReference type="PANTHER" id="PTHR15026">
    <property type="entry name" value="CALCIUM-SIGNAL MODULATING CYCLOPHILIN LIGAND CAML"/>
    <property type="match status" value="1"/>
</dbReference>
<dbReference type="EMBL" id="JARQWQ010000025">
    <property type="protein sequence ID" value="KAK2563447.1"/>
    <property type="molecule type" value="Genomic_DNA"/>
</dbReference>
<dbReference type="Proteomes" id="UP001249851">
    <property type="component" value="Unassembled WGS sequence"/>
</dbReference>
<feature type="compositionally biased region" description="Basic and acidic residues" evidence="1">
    <location>
        <begin position="51"/>
        <end position="72"/>
    </location>
</feature>
<evidence type="ECO:0000256" key="1">
    <source>
        <dbReference type="SAM" id="MobiDB-lite"/>
    </source>
</evidence>
<evidence type="ECO:0000256" key="2">
    <source>
        <dbReference type="SAM" id="Phobius"/>
    </source>
</evidence>
<evidence type="ECO:0000313" key="4">
    <source>
        <dbReference type="Proteomes" id="UP001249851"/>
    </source>
</evidence>
<feature type="transmembrane region" description="Helical" evidence="2">
    <location>
        <begin position="220"/>
        <end position="238"/>
    </location>
</feature>
<dbReference type="PANTHER" id="PTHR15026:SF0">
    <property type="entry name" value="GUIDED ENTRY OF TAIL-ANCHORED PROTEINS FACTOR CAMLG"/>
    <property type="match status" value="1"/>
</dbReference>
<keyword evidence="2" id="KW-0812">Transmembrane</keyword>
<feature type="compositionally biased region" description="Basic and acidic residues" evidence="1">
    <location>
        <begin position="87"/>
        <end position="100"/>
    </location>
</feature>
<keyword evidence="2" id="KW-1133">Transmembrane helix</keyword>
<dbReference type="InterPro" id="IPR016719">
    <property type="entry name" value="CAMLG"/>
</dbReference>
<gene>
    <name evidence="3" type="ORF">P5673_013151</name>
</gene>
<protein>
    <submittedName>
        <fullName evidence="3">Uncharacterized protein</fullName>
    </submittedName>
</protein>
<comment type="caution">
    <text evidence="3">The sequence shown here is derived from an EMBL/GenBank/DDBJ whole genome shotgun (WGS) entry which is preliminary data.</text>
</comment>
<feature type="transmembrane region" description="Helical" evidence="2">
    <location>
        <begin position="196"/>
        <end position="213"/>
    </location>
</feature>
<keyword evidence="2" id="KW-0472">Membrane</keyword>
<feature type="compositionally biased region" description="Polar residues" evidence="1">
    <location>
        <begin position="74"/>
        <end position="86"/>
    </location>
</feature>
<name>A0AAD9V737_ACRCE</name>
<dbReference type="AlphaFoldDB" id="A0AAD9V737"/>
<dbReference type="GO" id="GO:0043529">
    <property type="term" value="C:GET complex"/>
    <property type="evidence" value="ECO:0007669"/>
    <property type="project" value="TreeGrafter"/>
</dbReference>
<dbReference type="GO" id="GO:0071816">
    <property type="term" value="P:tail-anchored membrane protein insertion into ER membrane"/>
    <property type="evidence" value="ECO:0007669"/>
    <property type="project" value="TreeGrafter"/>
</dbReference>
<keyword evidence="4" id="KW-1185">Reference proteome</keyword>
<organism evidence="3 4">
    <name type="scientific">Acropora cervicornis</name>
    <name type="common">Staghorn coral</name>
    <dbReference type="NCBI Taxonomy" id="6130"/>
    <lineage>
        <taxon>Eukaryota</taxon>
        <taxon>Metazoa</taxon>
        <taxon>Cnidaria</taxon>
        <taxon>Anthozoa</taxon>
        <taxon>Hexacorallia</taxon>
        <taxon>Scleractinia</taxon>
        <taxon>Astrocoeniina</taxon>
        <taxon>Acroporidae</taxon>
        <taxon>Acropora</taxon>
    </lineage>
</organism>
<reference evidence="3" key="1">
    <citation type="journal article" date="2023" name="G3 (Bethesda)">
        <title>Whole genome assembly and annotation of the endangered Caribbean coral Acropora cervicornis.</title>
        <authorList>
            <person name="Selwyn J.D."/>
            <person name="Vollmer S.V."/>
        </authorList>
    </citation>
    <scope>NUCLEOTIDE SEQUENCE</scope>
    <source>
        <strain evidence="3">K2</strain>
    </source>
</reference>
<proteinExistence type="predicted"/>
<feature type="transmembrane region" description="Helical" evidence="2">
    <location>
        <begin position="149"/>
        <end position="168"/>
    </location>
</feature>
<sequence>MASTDRRQVRRRKVLQNQESRLERILGSRSTHATLSLEAEENFVTPISAEKTSEEEQSGKVSSDVRTDHLDNELPSNDQTAQTGSSKDLHESGKIVTDTRKEEMNIPESEVDHLLEDTSTNLPQSTNLLTSLNENQSLDKGYPVEKRKLVRVVFNVTLAFLLVAKWTYVNFDVLHSKSDGNSYVSSQMLSFHSESLMWPFLALQLIVAFVTRLQKTSQSAFISMLTVALQLCGISIQFTHKINFVLTALLAALKDFVVFLFSVVVFHHIVDCFVKNGLLKQGSV</sequence>
<reference evidence="3" key="2">
    <citation type="journal article" date="2023" name="Science">
        <title>Genomic signatures of disease resistance in endangered staghorn corals.</title>
        <authorList>
            <person name="Vollmer S.V."/>
            <person name="Selwyn J.D."/>
            <person name="Despard B.A."/>
            <person name="Roesel C.L."/>
        </authorList>
    </citation>
    <scope>NUCLEOTIDE SEQUENCE</scope>
    <source>
        <strain evidence="3">K2</strain>
    </source>
</reference>
<feature type="transmembrane region" description="Helical" evidence="2">
    <location>
        <begin position="244"/>
        <end position="270"/>
    </location>
</feature>